<proteinExistence type="predicted"/>
<dbReference type="GO" id="GO:0016853">
    <property type="term" value="F:isomerase activity"/>
    <property type="evidence" value="ECO:0007669"/>
    <property type="project" value="UniProtKB-KW"/>
</dbReference>
<evidence type="ECO:0000313" key="3">
    <source>
        <dbReference type="Proteomes" id="UP001519288"/>
    </source>
</evidence>
<dbReference type="EMBL" id="JAGGLD010000003">
    <property type="protein sequence ID" value="MBP2000947.1"/>
    <property type="molecule type" value="Genomic_DNA"/>
</dbReference>
<dbReference type="InterPro" id="IPR036249">
    <property type="entry name" value="Thioredoxin-like_sf"/>
</dbReference>
<keyword evidence="2" id="KW-0413">Isomerase</keyword>
<gene>
    <name evidence="2" type="ORF">J2Z69_001990</name>
</gene>
<accession>A0ABS4JGV5</accession>
<dbReference type="SUPFAM" id="SSF52833">
    <property type="entry name" value="Thioredoxin-like"/>
    <property type="match status" value="1"/>
</dbReference>
<evidence type="ECO:0000313" key="2">
    <source>
        <dbReference type="EMBL" id="MBP2000947.1"/>
    </source>
</evidence>
<organism evidence="2 3">
    <name type="scientific">Paenibacillus shirakamiensis</name>
    <dbReference type="NCBI Taxonomy" id="1265935"/>
    <lineage>
        <taxon>Bacteria</taxon>
        <taxon>Bacillati</taxon>
        <taxon>Bacillota</taxon>
        <taxon>Bacilli</taxon>
        <taxon>Bacillales</taxon>
        <taxon>Paenibacillaceae</taxon>
        <taxon>Paenibacillus</taxon>
    </lineage>
</organism>
<dbReference type="Proteomes" id="UP001519288">
    <property type="component" value="Unassembled WGS sequence"/>
</dbReference>
<name>A0ABS4JGV5_9BACL</name>
<dbReference type="RefSeq" id="WP_209861554.1">
    <property type="nucleotide sequence ID" value="NZ_JAGGLD010000003.1"/>
</dbReference>
<reference evidence="2 3" key="1">
    <citation type="submission" date="2021-03" db="EMBL/GenBank/DDBJ databases">
        <title>Genomic Encyclopedia of Type Strains, Phase IV (KMG-IV): sequencing the most valuable type-strain genomes for metagenomic binning, comparative biology and taxonomic classification.</title>
        <authorList>
            <person name="Goeker M."/>
        </authorList>
    </citation>
    <scope>NUCLEOTIDE SEQUENCE [LARGE SCALE GENOMIC DNA]</scope>
    <source>
        <strain evidence="2 3">DSM 26806</strain>
    </source>
</reference>
<dbReference type="Gene3D" id="3.40.30.10">
    <property type="entry name" value="Glutaredoxin"/>
    <property type="match status" value="1"/>
</dbReference>
<keyword evidence="1" id="KW-1133">Transmembrane helix</keyword>
<feature type="transmembrane region" description="Helical" evidence="1">
    <location>
        <begin position="6"/>
        <end position="24"/>
    </location>
</feature>
<keyword evidence="3" id="KW-1185">Reference proteome</keyword>
<comment type="caution">
    <text evidence="2">The sequence shown here is derived from an EMBL/GenBank/DDBJ whole genome shotgun (WGS) entry which is preliminary data.</text>
</comment>
<protein>
    <submittedName>
        <fullName evidence="2">Thiol-disulfide isomerase/thioredoxin</fullName>
    </submittedName>
</protein>
<sequence length="202" mass="22498">MSSPYLLSYSALWGVVVVLIAIVLHMNKKLLDLNQVLYNMLPKDLPLSHEGIPVGDPFYALDLQDTQGKNILWNKKDTLGSIVLFTSSFCSTCKTVYPLLTQISEKHSQYHFVLVIEGDPEYARHVQEENEIPFQVTSISSEQFHQIGIPATPFAYIMNSELKVGYKGISSTLPAFNMLVEKGSALDSPSSSKKKARFLKGA</sequence>
<keyword evidence="1" id="KW-0472">Membrane</keyword>
<dbReference type="CDD" id="cd02947">
    <property type="entry name" value="TRX_family"/>
    <property type="match status" value="1"/>
</dbReference>
<evidence type="ECO:0000256" key="1">
    <source>
        <dbReference type="SAM" id="Phobius"/>
    </source>
</evidence>
<keyword evidence="1" id="KW-0812">Transmembrane</keyword>